<evidence type="ECO:0000313" key="4">
    <source>
        <dbReference type="Proteomes" id="UP000188604"/>
    </source>
</evidence>
<dbReference type="GO" id="GO:0015977">
    <property type="term" value="P:carbon fixation"/>
    <property type="evidence" value="ECO:0007669"/>
    <property type="project" value="InterPro"/>
</dbReference>
<dbReference type="GO" id="GO:0008964">
    <property type="term" value="F:phosphoenolpyruvate carboxylase activity"/>
    <property type="evidence" value="ECO:0007669"/>
    <property type="project" value="InterPro"/>
</dbReference>
<dbReference type="OrthoDB" id="9758461at2"/>
<dbReference type="GO" id="GO:0006099">
    <property type="term" value="P:tricarboxylic acid cycle"/>
    <property type="evidence" value="ECO:0007669"/>
    <property type="project" value="InterPro"/>
</dbReference>
<dbReference type="Pfam" id="PF00311">
    <property type="entry name" value="PEPcase"/>
    <property type="match status" value="1"/>
</dbReference>
<proteinExistence type="predicted"/>
<keyword evidence="3" id="KW-0670">Pyruvate</keyword>
<sequence>MPESIAAHNENTTSLIAEIQRLEQRATSERQFGDPIQAMCAQIADMLGEKTLSPADLEHIVRELRDRKLRDRALHLRRYLALDDDISPREKLEAAARTVVERQPDVVSLAQALSKPQFAAVFTAHPTFALADRVYRLLEEIADDPQKPIPSRATHRRSGPPTLAHEQTLALAAILRGRDALDIYTTAILRHATNRWPDTLLSPSPIVLSTWVGFDTDGRSDITWWDTLRIRLSLKRLQFERLHTQLSPILRPDSSLLTRLTRAIEAVSRQEDACPDQHHHDISRVVAFAKAMIADRTAAISDATELLPLFEEAIAETDHAQRIDLLTARAGFLAHGLSVAHVHTRLNAVQIYNVARQRLGIEDDPAIPSRRRVVLSQINEALDNLTPVAVDFGALMIEQSSAARLMMTMAQMVKHIDAGTPVRFLIAETESGFTLLATLWLARLLGIEDRQIQISPLFETQSALEHGETILEEAFRSEHWRQYLRANGKLCLQFGYSDSGRYIGQLAATNLVERLRLRTLSLLKRHKMQDIEVILFDTHGESIGRGAHPFSLAKRMNYFSPEHTSAQFAAAGVHVREETAFQGGDGYTLFGTPNLALATIATIAEHTQRDLDASEPDPIYDQPDFSSDFFSTIALSMSALVADPGYAGLLGAFGPALIDKSGSRPSARQGDGVTVVRITHPNQLRAIPNNAILQQLGWWANVLQGLGDAATRHAEDFDFYAARSKRFGLAMDFARQALAHSDLDVLHSTVRLLDPGTWLDRAAASSDDETRRRFMDLSNGLEGLEFWVSLPAMFRRIQADHLMLRMVWRDAPQMQSDERLLHAIRIAIIERIWLLSTRIPYFSPRNNVSREALTTMILRLEIENALSHLKTIFPLGGDAIDDLDFFEPTGPREDHGFRREHEEVFEPMARLFALLREVGVAIMHANGAFG</sequence>
<name>A0A1U9KMT3_9PROT</name>
<organism evidence="3 4">
    <name type="scientific">Neoasaia chiangmaiensis</name>
    <dbReference type="NCBI Taxonomy" id="320497"/>
    <lineage>
        <taxon>Bacteria</taxon>
        <taxon>Pseudomonadati</taxon>
        <taxon>Pseudomonadota</taxon>
        <taxon>Alphaproteobacteria</taxon>
        <taxon>Acetobacterales</taxon>
        <taxon>Acetobacteraceae</taxon>
        <taxon>Neoasaia</taxon>
    </lineage>
</organism>
<evidence type="ECO:0000313" key="3">
    <source>
        <dbReference type="EMBL" id="AQS87085.1"/>
    </source>
</evidence>
<dbReference type="Proteomes" id="UP000188604">
    <property type="component" value="Chromosome"/>
</dbReference>
<dbReference type="SUPFAM" id="SSF51621">
    <property type="entry name" value="Phosphoenolpyruvate/pyruvate domain"/>
    <property type="match status" value="1"/>
</dbReference>
<gene>
    <name evidence="3" type="ORF">A0U93_03055</name>
</gene>
<dbReference type="InterPro" id="IPR015813">
    <property type="entry name" value="Pyrv/PenolPyrv_kinase-like_dom"/>
</dbReference>
<dbReference type="PANTHER" id="PTHR30523">
    <property type="entry name" value="PHOSPHOENOLPYRUVATE CARBOXYLASE"/>
    <property type="match status" value="1"/>
</dbReference>
<dbReference type="EMBL" id="CP014691">
    <property type="protein sequence ID" value="AQS87085.1"/>
    <property type="molecule type" value="Genomic_DNA"/>
</dbReference>
<dbReference type="InterPro" id="IPR021135">
    <property type="entry name" value="PEP_COase"/>
</dbReference>
<dbReference type="PANTHER" id="PTHR30523:SF6">
    <property type="entry name" value="PHOSPHOENOLPYRUVATE CARBOXYLASE"/>
    <property type="match status" value="1"/>
</dbReference>
<protein>
    <recommendedName>
        <fullName evidence="2">Phosphoenolpyruvate carboxylase</fullName>
    </recommendedName>
</protein>
<keyword evidence="4" id="KW-1185">Reference proteome</keyword>
<evidence type="ECO:0000256" key="1">
    <source>
        <dbReference type="ARBA" id="ARBA00003670"/>
    </source>
</evidence>
<dbReference type="AlphaFoldDB" id="A0A1U9KMT3"/>
<dbReference type="GO" id="GO:0005829">
    <property type="term" value="C:cytosol"/>
    <property type="evidence" value="ECO:0007669"/>
    <property type="project" value="TreeGrafter"/>
</dbReference>
<reference evidence="3 4" key="1">
    <citation type="submission" date="2016-03" db="EMBL/GenBank/DDBJ databases">
        <title>Acetic acid bacteria sequencing.</title>
        <authorList>
            <person name="Brandt J."/>
            <person name="Jakob F."/>
            <person name="Vogel R.F."/>
        </authorList>
    </citation>
    <scope>NUCLEOTIDE SEQUENCE [LARGE SCALE GENOMIC DNA]</scope>
    <source>
        <strain evidence="3 4">NBRC 101099</strain>
    </source>
</reference>
<accession>A0A1U9KMT3</accession>
<dbReference type="STRING" id="320497.A0U93_03055"/>
<comment type="function">
    <text evidence="1">Forms oxaloacetate, a four-carbon dicarboxylic acid source for the tricarboxylic acid cycle.</text>
</comment>
<evidence type="ECO:0000256" key="2">
    <source>
        <dbReference type="ARBA" id="ARBA00022419"/>
    </source>
</evidence>
<dbReference type="KEGG" id="nch:A0U93_03055"/>